<evidence type="ECO:0000313" key="3">
    <source>
        <dbReference type="Proteomes" id="UP000316621"/>
    </source>
</evidence>
<dbReference type="Gramene" id="RZC55122">
    <property type="protein sequence ID" value="RZC55122"/>
    <property type="gene ID" value="C5167_013977"/>
</dbReference>
<sequence length="404" mass="45417">MKMEFILLLVNSGAGVHPPFGKLCTLCLFSCMSSCRLVNCEVVVVLRELGFTFLGELCTLCLFSGMSSCRLVNCEVVVVLRELGFTFLGELSTLCLFSGMSSCCIVNCEVVVVHQGVGDANKASKNSSIKFKGSFAAFIALAKRIRELKDGEALNAQQMALIRKSPFGNVMYVLLVDTTVSTEWNKTVKSCQFLWKACKKGIPGQEGVFQFTIDGKTYILRSYPEELSVMYGIPCIRGEGGIEESLLECKMESGRKDDDKVYRPRFARWRIKDICKALDMNVSQFGKEVIPSGELSGVLSYVYVDGVHSLSPKFLETYTVIEQKIMNQLRMKTKVEMEEYDNMTKQIEALKDKHAEEMRTVKSKYVAKVKRMKQNHVGEITDLEVKQNELEDKFAEMTVAKDSF</sequence>
<keyword evidence="1" id="KW-0175">Coiled coil</keyword>
<accession>A0A4Y7J4Z6</accession>
<proteinExistence type="predicted"/>
<gene>
    <name evidence="2" type="ORF">C5167_013977</name>
</gene>
<reference evidence="2 3" key="1">
    <citation type="journal article" date="2018" name="Science">
        <title>The opium poppy genome and morphinan production.</title>
        <authorList>
            <person name="Guo L."/>
            <person name="Winzer T."/>
            <person name="Yang X."/>
            <person name="Li Y."/>
            <person name="Ning Z."/>
            <person name="He Z."/>
            <person name="Teodor R."/>
            <person name="Lu Y."/>
            <person name="Bowser T.A."/>
            <person name="Graham I.A."/>
            <person name="Ye K."/>
        </authorList>
    </citation>
    <scope>NUCLEOTIDE SEQUENCE [LARGE SCALE GENOMIC DNA]</scope>
    <source>
        <strain evidence="3">cv. HN1</strain>
        <tissue evidence="2">Leaves</tissue>
    </source>
</reference>
<evidence type="ECO:0000256" key="1">
    <source>
        <dbReference type="SAM" id="Coils"/>
    </source>
</evidence>
<name>A0A4Y7J4Z6_PAPSO</name>
<dbReference type="EMBL" id="CM010717">
    <property type="protein sequence ID" value="RZC55122.1"/>
    <property type="molecule type" value="Genomic_DNA"/>
</dbReference>
<dbReference type="AlphaFoldDB" id="A0A4Y7J4Z6"/>
<evidence type="ECO:0000313" key="2">
    <source>
        <dbReference type="EMBL" id="RZC55122.1"/>
    </source>
</evidence>
<protein>
    <submittedName>
        <fullName evidence="2">Uncharacterized protein</fullName>
    </submittedName>
</protein>
<keyword evidence="3" id="KW-1185">Reference proteome</keyword>
<dbReference type="Proteomes" id="UP000316621">
    <property type="component" value="Chromosome 3"/>
</dbReference>
<feature type="coiled-coil region" evidence="1">
    <location>
        <begin position="333"/>
        <end position="393"/>
    </location>
</feature>
<organism evidence="2 3">
    <name type="scientific">Papaver somniferum</name>
    <name type="common">Opium poppy</name>
    <dbReference type="NCBI Taxonomy" id="3469"/>
    <lineage>
        <taxon>Eukaryota</taxon>
        <taxon>Viridiplantae</taxon>
        <taxon>Streptophyta</taxon>
        <taxon>Embryophyta</taxon>
        <taxon>Tracheophyta</taxon>
        <taxon>Spermatophyta</taxon>
        <taxon>Magnoliopsida</taxon>
        <taxon>Ranunculales</taxon>
        <taxon>Papaveraceae</taxon>
        <taxon>Papaveroideae</taxon>
        <taxon>Papaver</taxon>
    </lineage>
</organism>